<keyword evidence="5" id="KW-0560">Oxidoreductase</keyword>
<dbReference type="PANTHER" id="PTHR43884">
    <property type="entry name" value="ACYL-COA DEHYDROGENASE"/>
    <property type="match status" value="1"/>
</dbReference>
<dbReference type="InterPro" id="IPR009075">
    <property type="entry name" value="AcylCo_DH/oxidase_C"/>
</dbReference>
<evidence type="ECO:0000256" key="3">
    <source>
        <dbReference type="ARBA" id="ARBA00022630"/>
    </source>
</evidence>
<evidence type="ECO:0000313" key="9">
    <source>
        <dbReference type="EMBL" id="CAB4905386.1"/>
    </source>
</evidence>
<gene>
    <name evidence="8" type="ORF">UFOPK3004_01702</name>
    <name evidence="9" type="ORF">UFOPK3494_01169</name>
    <name evidence="10" type="ORF">UFOPK4134_00996</name>
</gene>
<dbReference type="Pfam" id="PF02771">
    <property type="entry name" value="Acyl-CoA_dh_N"/>
    <property type="match status" value="1"/>
</dbReference>
<dbReference type="Gene3D" id="1.20.140.10">
    <property type="entry name" value="Butyryl-CoA Dehydrogenase, subunit A, domain 3"/>
    <property type="match status" value="1"/>
</dbReference>
<proteinExistence type="inferred from homology"/>
<dbReference type="EMBL" id="CAFAAL010000212">
    <property type="protein sequence ID" value="CAB4818475.1"/>
    <property type="molecule type" value="Genomic_DNA"/>
</dbReference>
<dbReference type="Pfam" id="PF00441">
    <property type="entry name" value="Acyl-CoA_dh_1"/>
    <property type="match status" value="1"/>
</dbReference>
<sequence length="320" mass="34155">MKFSFTEDQRLFASGLKELLAKECTPAHVREAWENHTGHLPELWSRLAEMGVLSMLVPESAGGMGGTLVDAVLLFQELGRAGVPGPVLEHMAVAAPALANTSWGPALVDGSQIATLWVDNSPYVAHAQVANLVLRNDAVITGFSATDVHGIDGGRQLFTIAGGTESTASAQVFGLAASDVMALASAAYLIGASERMIEVAAEYARQREQFGKPIGSFQAVKHLMSDALLKVEFAKAPTYRAAWSASTGASTAVRDISMAKALASEAAYRASRSTMQVHGGIGYTWEADLQLWMKKSWALMRAYGDATFHRRRVGASVLSK</sequence>
<organism evidence="9">
    <name type="scientific">freshwater metagenome</name>
    <dbReference type="NCBI Taxonomy" id="449393"/>
    <lineage>
        <taxon>unclassified sequences</taxon>
        <taxon>metagenomes</taxon>
        <taxon>ecological metagenomes</taxon>
    </lineage>
</organism>
<dbReference type="GO" id="GO:0003995">
    <property type="term" value="F:acyl-CoA dehydrogenase activity"/>
    <property type="evidence" value="ECO:0007669"/>
    <property type="project" value="TreeGrafter"/>
</dbReference>
<dbReference type="InterPro" id="IPR013786">
    <property type="entry name" value="AcylCoA_DH/ox_N"/>
</dbReference>
<dbReference type="InterPro" id="IPR037069">
    <property type="entry name" value="AcylCoA_DH/ox_N_sf"/>
</dbReference>
<comment type="cofactor">
    <cofactor evidence="1">
        <name>FAD</name>
        <dbReference type="ChEBI" id="CHEBI:57692"/>
    </cofactor>
</comment>
<keyword evidence="4" id="KW-0274">FAD</keyword>
<evidence type="ECO:0000313" key="8">
    <source>
        <dbReference type="EMBL" id="CAB4818475.1"/>
    </source>
</evidence>
<dbReference type="Gene3D" id="1.10.540.10">
    <property type="entry name" value="Acyl-CoA dehydrogenase/oxidase, N-terminal domain"/>
    <property type="match status" value="1"/>
</dbReference>
<evidence type="ECO:0000313" key="10">
    <source>
        <dbReference type="EMBL" id="CAB5031162.1"/>
    </source>
</evidence>
<protein>
    <submittedName>
        <fullName evidence="9">Unannotated protein</fullName>
    </submittedName>
</protein>
<feature type="domain" description="Acyl-CoA dehydrogenase/oxidase N-terminal" evidence="7">
    <location>
        <begin position="6"/>
        <end position="98"/>
    </location>
</feature>
<evidence type="ECO:0000256" key="5">
    <source>
        <dbReference type="ARBA" id="ARBA00023002"/>
    </source>
</evidence>
<feature type="domain" description="Acyl-CoA dehydrogenase/oxidase C-terminal" evidence="6">
    <location>
        <begin position="181"/>
        <end position="317"/>
    </location>
</feature>
<accession>A0A6J7GEH0</accession>
<dbReference type="SUPFAM" id="SSF56645">
    <property type="entry name" value="Acyl-CoA dehydrogenase NM domain-like"/>
    <property type="match status" value="1"/>
</dbReference>
<reference evidence="9" key="1">
    <citation type="submission" date="2020-05" db="EMBL/GenBank/DDBJ databases">
        <authorList>
            <person name="Chiriac C."/>
            <person name="Salcher M."/>
            <person name="Ghai R."/>
            <person name="Kavagutti S V."/>
        </authorList>
    </citation>
    <scope>NUCLEOTIDE SEQUENCE</scope>
</reference>
<dbReference type="GO" id="GO:0050660">
    <property type="term" value="F:flavin adenine dinucleotide binding"/>
    <property type="evidence" value="ECO:0007669"/>
    <property type="project" value="InterPro"/>
</dbReference>
<evidence type="ECO:0000259" key="6">
    <source>
        <dbReference type="Pfam" id="PF00441"/>
    </source>
</evidence>
<dbReference type="EMBL" id="CAFBMF010000079">
    <property type="protein sequence ID" value="CAB4905386.1"/>
    <property type="molecule type" value="Genomic_DNA"/>
</dbReference>
<dbReference type="PANTHER" id="PTHR43884:SF20">
    <property type="entry name" value="ACYL-COA DEHYDROGENASE FADE28"/>
    <property type="match status" value="1"/>
</dbReference>
<keyword evidence="3" id="KW-0285">Flavoprotein</keyword>
<comment type="similarity">
    <text evidence="2">Belongs to the acyl-CoA dehydrogenase family.</text>
</comment>
<dbReference type="EMBL" id="CAFBPS010000070">
    <property type="protein sequence ID" value="CAB5031162.1"/>
    <property type="molecule type" value="Genomic_DNA"/>
</dbReference>
<dbReference type="SUPFAM" id="SSF47203">
    <property type="entry name" value="Acyl-CoA dehydrogenase C-terminal domain-like"/>
    <property type="match status" value="1"/>
</dbReference>
<dbReference type="AlphaFoldDB" id="A0A6J7GEH0"/>
<dbReference type="InterPro" id="IPR036250">
    <property type="entry name" value="AcylCo_DH-like_C"/>
</dbReference>
<dbReference type="InterPro" id="IPR009100">
    <property type="entry name" value="AcylCoA_DH/oxidase_NM_dom_sf"/>
</dbReference>
<evidence type="ECO:0000256" key="4">
    <source>
        <dbReference type="ARBA" id="ARBA00022827"/>
    </source>
</evidence>
<evidence type="ECO:0000259" key="7">
    <source>
        <dbReference type="Pfam" id="PF02771"/>
    </source>
</evidence>
<evidence type="ECO:0000256" key="2">
    <source>
        <dbReference type="ARBA" id="ARBA00009347"/>
    </source>
</evidence>
<dbReference type="CDD" id="cd00567">
    <property type="entry name" value="ACAD"/>
    <property type="match status" value="1"/>
</dbReference>
<evidence type="ECO:0000256" key="1">
    <source>
        <dbReference type="ARBA" id="ARBA00001974"/>
    </source>
</evidence>
<name>A0A6J7GEH0_9ZZZZ</name>